<dbReference type="AlphaFoldDB" id="A0A0W8E7Z9"/>
<keyword evidence="6" id="KW-0804">Transcription</keyword>
<dbReference type="GO" id="GO:0005829">
    <property type="term" value="C:cytosol"/>
    <property type="evidence" value="ECO:0007669"/>
    <property type="project" value="TreeGrafter"/>
</dbReference>
<dbReference type="Pfam" id="PF20772">
    <property type="entry name" value="TACO1_YebC_N"/>
    <property type="match status" value="1"/>
</dbReference>
<evidence type="ECO:0000256" key="6">
    <source>
        <dbReference type="ARBA" id="ARBA00023163"/>
    </source>
</evidence>
<comment type="similarity">
    <text evidence="2">Belongs to the TACO1 family.</text>
</comment>
<dbReference type="Gene3D" id="3.30.70.980">
    <property type="match status" value="2"/>
</dbReference>
<evidence type="ECO:0000259" key="9">
    <source>
        <dbReference type="Pfam" id="PF20772"/>
    </source>
</evidence>
<dbReference type="InterPro" id="IPR026564">
    <property type="entry name" value="Transcrip_reg_TACO1-like_dom3"/>
</dbReference>
<dbReference type="InterPro" id="IPR029072">
    <property type="entry name" value="YebC-like"/>
</dbReference>
<dbReference type="FunFam" id="1.10.10.200:FF:000002">
    <property type="entry name" value="Probable transcriptional regulatory protein CLM62_37755"/>
    <property type="match status" value="1"/>
</dbReference>
<feature type="domain" description="TACO1/YebC-like second and third" evidence="8">
    <location>
        <begin position="83"/>
        <end position="241"/>
    </location>
</feature>
<dbReference type="GO" id="GO:0005739">
    <property type="term" value="C:mitochondrion"/>
    <property type="evidence" value="ECO:0007669"/>
    <property type="project" value="UniProtKB-SubCell"/>
</dbReference>
<evidence type="ECO:0000256" key="7">
    <source>
        <dbReference type="SAM" id="MobiDB-lite"/>
    </source>
</evidence>
<evidence type="ECO:0000259" key="8">
    <source>
        <dbReference type="Pfam" id="PF01709"/>
    </source>
</evidence>
<evidence type="ECO:0000256" key="5">
    <source>
        <dbReference type="ARBA" id="ARBA00023125"/>
    </source>
</evidence>
<evidence type="ECO:0000256" key="2">
    <source>
        <dbReference type="ARBA" id="ARBA00008724"/>
    </source>
</evidence>
<evidence type="ECO:0000256" key="3">
    <source>
        <dbReference type="ARBA" id="ARBA00022490"/>
    </source>
</evidence>
<evidence type="ECO:0000256" key="4">
    <source>
        <dbReference type="ARBA" id="ARBA00023015"/>
    </source>
</evidence>
<evidence type="ECO:0000313" key="10">
    <source>
        <dbReference type="EMBL" id="KUG04557.1"/>
    </source>
</evidence>
<feature type="region of interest" description="Disordered" evidence="7">
    <location>
        <begin position="1"/>
        <end position="23"/>
    </location>
</feature>
<dbReference type="NCBIfam" id="NF001030">
    <property type="entry name" value="PRK00110.1"/>
    <property type="match status" value="1"/>
</dbReference>
<keyword evidence="3" id="KW-0963">Cytoplasm</keyword>
<dbReference type="HAMAP" id="MF_00693">
    <property type="entry name" value="Transcrip_reg_TACO1"/>
    <property type="match status" value="1"/>
</dbReference>
<keyword evidence="5" id="KW-0238">DNA-binding</keyword>
<gene>
    <name evidence="10" type="ORF">ASZ90_018049</name>
</gene>
<proteinExistence type="inferred from homology"/>
<dbReference type="GO" id="GO:0003677">
    <property type="term" value="F:DNA binding"/>
    <property type="evidence" value="ECO:0007669"/>
    <property type="project" value="UniProtKB-KW"/>
</dbReference>
<dbReference type="InterPro" id="IPR017856">
    <property type="entry name" value="Integrase-like_N"/>
</dbReference>
<dbReference type="SUPFAM" id="SSF75625">
    <property type="entry name" value="YebC-like"/>
    <property type="match status" value="1"/>
</dbReference>
<dbReference type="InterPro" id="IPR048300">
    <property type="entry name" value="TACO1_YebC-like_2nd/3rd_dom"/>
</dbReference>
<dbReference type="InterPro" id="IPR049083">
    <property type="entry name" value="TACO1_YebC_N"/>
</dbReference>
<dbReference type="EMBL" id="LNQE01001845">
    <property type="protein sequence ID" value="KUG04557.1"/>
    <property type="molecule type" value="Genomic_DNA"/>
</dbReference>
<dbReference type="NCBIfam" id="NF009044">
    <property type="entry name" value="PRK12378.1"/>
    <property type="match status" value="1"/>
</dbReference>
<dbReference type="Gene3D" id="1.10.10.200">
    <property type="match status" value="1"/>
</dbReference>
<dbReference type="InterPro" id="IPR002876">
    <property type="entry name" value="Transcrip_reg_TACO1-like"/>
</dbReference>
<keyword evidence="4" id="KW-0805">Transcription regulation</keyword>
<dbReference type="Pfam" id="PF01709">
    <property type="entry name" value="Transcrip_reg"/>
    <property type="match status" value="1"/>
</dbReference>
<name>A0A0W8E7Z9_9ZZZZ</name>
<organism evidence="10">
    <name type="scientific">hydrocarbon metagenome</name>
    <dbReference type="NCBI Taxonomy" id="938273"/>
    <lineage>
        <taxon>unclassified sequences</taxon>
        <taxon>metagenomes</taxon>
        <taxon>ecological metagenomes</taxon>
    </lineage>
</organism>
<feature type="domain" description="TACO1/YebC-like N-terminal" evidence="9">
    <location>
        <begin position="5"/>
        <end position="77"/>
    </location>
</feature>
<dbReference type="FunFam" id="3.30.70.980:FF:000002">
    <property type="entry name" value="Probable transcriptional regulatory protein YebC"/>
    <property type="match status" value="1"/>
</dbReference>
<evidence type="ECO:0000256" key="1">
    <source>
        <dbReference type="ARBA" id="ARBA00004173"/>
    </source>
</evidence>
<accession>A0A0W8E7Z9</accession>
<comment type="subcellular location">
    <subcellularLocation>
        <location evidence="1">Mitochondrion</location>
    </subcellularLocation>
</comment>
<sequence length="252" mass="28233">MSGHSKWSTIKHKKARSDEKKGKEFTKLAKEITIAVKTGGGGDPEANSKLKLAIQKAKAINMPNENITRAVKKGTGELDSEVLEEIIYEGYAPAGVAVMLEITTDNRNRTAPDIRHLFSKHNGNMGETGCVSWMFKRVGYICISKDDLKMDEDELMMLALESGADDLKDEGDHYEVITSPDNFMEVKEILEKEGLLAEEADLIMMPENTVDINDQETAAKIIRLIDLFEDHDDVQRVYTNMNIPDEILEKLS</sequence>
<comment type="caution">
    <text evidence="10">The sequence shown here is derived from an EMBL/GenBank/DDBJ whole genome shotgun (WGS) entry which is preliminary data.</text>
</comment>
<protein>
    <recommendedName>
        <fullName evidence="11">Transcriptional regulatory protein</fullName>
    </recommendedName>
</protein>
<dbReference type="PANTHER" id="PTHR12532">
    <property type="entry name" value="TRANSLATIONAL ACTIVATOR OF CYTOCHROME C OXIDASE 1"/>
    <property type="match status" value="1"/>
</dbReference>
<reference evidence="10" key="1">
    <citation type="journal article" date="2015" name="Proc. Natl. Acad. Sci. U.S.A.">
        <title>Networks of energetic and metabolic interactions define dynamics in microbial communities.</title>
        <authorList>
            <person name="Embree M."/>
            <person name="Liu J.K."/>
            <person name="Al-Bassam M.M."/>
            <person name="Zengler K."/>
        </authorList>
    </citation>
    <scope>NUCLEOTIDE SEQUENCE</scope>
</reference>
<dbReference type="NCBIfam" id="TIGR01033">
    <property type="entry name" value="YebC/PmpR family DNA-binding transcriptional regulator"/>
    <property type="match status" value="1"/>
</dbReference>
<evidence type="ECO:0008006" key="11">
    <source>
        <dbReference type="Google" id="ProtNLM"/>
    </source>
</evidence>
<dbReference type="PANTHER" id="PTHR12532:SF6">
    <property type="entry name" value="TRANSCRIPTIONAL REGULATORY PROTEIN YEBC-RELATED"/>
    <property type="match status" value="1"/>
</dbReference>